<protein>
    <recommendedName>
        <fullName evidence="1">C2 domain-containing protein</fullName>
    </recommendedName>
</protein>
<organism evidence="2 3">
    <name type="scientific">Rhodosorus marinus</name>
    <dbReference type="NCBI Taxonomy" id="101924"/>
    <lineage>
        <taxon>Eukaryota</taxon>
        <taxon>Rhodophyta</taxon>
        <taxon>Stylonematophyceae</taxon>
        <taxon>Stylonematales</taxon>
        <taxon>Stylonemataceae</taxon>
        <taxon>Rhodosorus</taxon>
    </lineage>
</organism>
<dbReference type="SUPFAM" id="SSF49562">
    <property type="entry name" value="C2 domain (Calcium/lipid-binding domain, CaLB)"/>
    <property type="match status" value="1"/>
</dbReference>
<gene>
    <name evidence="2" type="ORF">NDN08_003670</name>
</gene>
<dbReference type="Proteomes" id="UP001157974">
    <property type="component" value="Unassembled WGS sequence"/>
</dbReference>
<dbReference type="GO" id="GO:0071277">
    <property type="term" value="P:cellular response to calcium ion"/>
    <property type="evidence" value="ECO:0007669"/>
    <property type="project" value="TreeGrafter"/>
</dbReference>
<evidence type="ECO:0000313" key="2">
    <source>
        <dbReference type="EMBL" id="KAJ8907188.1"/>
    </source>
</evidence>
<sequence length="277" mass="31083">MVQAGDDGLMVELSLFARDLPETDRFSSSDPFCVVLLDNPTAPITLGRTETVWDEPNPDFTRKIEIPYRTVKERPVRCIIQVFDNDAWRKKKSNEDAVSASYLKKQNYIGEAAVDIAKLADGFPNFEKVGLENGIGSIIVHARKKEKFDKAQKHVHVQLSHNGNMKQRKKLFVTVSRELGSSLVGPRWTPVWRSEVCPNNSGLIEFGSCFIDDYEGLRLELHEYKRKGGHVNLINCAIPWGDEATSDLTYCPGSGISQGSLVIDQQTSHTAKCRFIV</sequence>
<name>A0AAV8UX65_9RHOD</name>
<feature type="domain" description="C2" evidence="1">
    <location>
        <begin position="1"/>
        <end position="130"/>
    </location>
</feature>
<dbReference type="EMBL" id="JAMWBK010000003">
    <property type="protein sequence ID" value="KAJ8907188.1"/>
    <property type="molecule type" value="Genomic_DNA"/>
</dbReference>
<dbReference type="GO" id="GO:0005886">
    <property type="term" value="C:plasma membrane"/>
    <property type="evidence" value="ECO:0007669"/>
    <property type="project" value="TreeGrafter"/>
</dbReference>
<accession>A0AAV8UX65</accession>
<keyword evidence="3" id="KW-1185">Reference proteome</keyword>
<evidence type="ECO:0000313" key="3">
    <source>
        <dbReference type="Proteomes" id="UP001157974"/>
    </source>
</evidence>
<dbReference type="PROSITE" id="PS50004">
    <property type="entry name" value="C2"/>
    <property type="match status" value="1"/>
</dbReference>
<proteinExistence type="predicted"/>
<reference evidence="2 3" key="1">
    <citation type="journal article" date="2023" name="Nat. Commun.">
        <title>Origin of minicircular mitochondrial genomes in red algae.</title>
        <authorList>
            <person name="Lee Y."/>
            <person name="Cho C.H."/>
            <person name="Lee Y.M."/>
            <person name="Park S.I."/>
            <person name="Yang J.H."/>
            <person name="West J.A."/>
            <person name="Bhattacharya D."/>
            <person name="Yoon H.S."/>
        </authorList>
    </citation>
    <scope>NUCLEOTIDE SEQUENCE [LARGE SCALE GENOMIC DNA]</scope>
    <source>
        <strain evidence="2 3">CCMP1338</strain>
        <tissue evidence="2">Whole cell</tissue>
    </source>
</reference>
<dbReference type="GO" id="GO:0005544">
    <property type="term" value="F:calcium-dependent phospholipid binding"/>
    <property type="evidence" value="ECO:0007669"/>
    <property type="project" value="InterPro"/>
</dbReference>
<evidence type="ECO:0000259" key="1">
    <source>
        <dbReference type="PROSITE" id="PS50004"/>
    </source>
</evidence>
<dbReference type="PANTHER" id="PTHR10857:SF106">
    <property type="entry name" value="C2 DOMAIN-CONTAINING PROTEIN"/>
    <property type="match status" value="1"/>
</dbReference>
<dbReference type="InterPro" id="IPR035892">
    <property type="entry name" value="C2_domain_sf"/>
</dbReference>
<dbReference type="InterPro" id="IPR045052">
    <property type="entry name" value="Copine"/>
</dbReference>
<dbReference type="AlphaFoldDB" id="A0AAV8UX65"/>
<dbReference type="PANTHER" id="PTHR10857">
    <property type="entry name" value="COPINE"/>
    <property type="match status" value="1"/>
</dbReference>
<comment type="caution">
    <text evidence="2">The sequence shown here is derived from an EMBL/GenBank/DDBJ whole genome shotgun (WGS) entry which is preliminary data.</text>
</comment>
<dbReference type="InterPro" id="IPR000008">
    <property type="entry name" value="C2_dom"/>
</dbReference>
<dbReference type="Gene3D" id="2.60.40.150">
    <property type="entry name" value="C2 domain"/>
    <property type="match status" value="1"/>
</dbReference>
<dbReference type="Pfam" id="PF00168">
    <property type="entry name" value="C2"/>
    <property type="match status" value="1"/>
</dbReference>